<sequence length="346" mass="38085">MCEHEARFPLCPYRPGIARRLSHRTNKLPASAIMSHSHLAASSSSNFQLIINSALEAYEKRTKKDLLAHTLAVQLQACDSLSAILAVLQQQVQGLDQSRSDDQWTKWLDPTVNVLFSFSATLGAGVSLAFPPANAIFTGIGVLLSTAKDVRASQDTIVDIFERIEMFFRRLEIYTEVPPTAQMMDTIIRIMVEVLTILGIATKEIKQGRLKKFGKKLIGRTNLEDALKRLDKLTQEEARMAVAQNLKATHAVDERVANMAVAIDNRVASVDDRVARVDDRVARVDDKLASIDDKVTSVDDKVASVKASVDDKIAGIDTKVASVDDRVVVVNDKVAEVLQGAQFIFS</sequence>
<name>A0A9P5MRM2_9AGAM</name>
<evidence type="ECO:0000313" key="2">
    <source>
        <dbReference type="EMBL" id="KAF8476280.1"/>
    </source>
</evidence>
<keyword evidence="3" id="KW-1185">Reference proteome</keyword>
<accession>A0A9P5MRM2</accession>
<dbReference type="EMBL" id="WHVB01000015">
    <property type="protein sequence ID" value="KAF8476280.1"/>
    <property type="molecule type" value="Genomic_DNA"/>
</dbReference>
<dbReference type="AlphaFoldDB" id="A0A9P5MRM2"/>
<protein>
    <recommendedName>
        <fullName evidence="1">Fungal STAND N-terminal Goodbye domain-containing protein</fullName>
    </recommendedName>
</protein>
<reference evidence="2" key="2">
    <citation type="journal article" date="2020" name="Nat. Commun.">
        <title>Large-scale genome sequencing of mycorrhizal fungi provides insights into the early evolution of symbiotic traits.</title>
        <authorList>
            <person name="Miyauchi S."/>
            <person name="Kiss E."/>
            <person name="Kuo A."/>
            <person name="Drula E."/>
            <person name="Kohler A."/>
            <person name="Sanchez-Garcia M."/>
            <person name="Morin E."/>
            <person name="Andreopoulos B."/>
            <person name="Barry K.W."/>
            <person name="Bonito G."/>
            <person name="Buee M."/>
            <person name="Carver A."/>
            <person name="Chen C."/>
            <person name="Cichocki N."/>
            <person name="Clum A."/>
            <person name="Culley D."/>
            <person name="Crous P.W."/>
            <person name="Fauchery L."/>
            <person name="Girlanda M."/>
            <person name="Hayes R.D."/>
            <person name="Keri Z."/>
            <person name="LaButti K."/>
            <person name="Lipzen A."/>
            <person name="Lombard V."/>
            <person name="Magnuson J."/>
            <person name="Maillard F."/>
            <person name="Murat C."/>
            <person name="Nolan M."/>
            <person name="Ohm R.A."/>
            <person name="Pangilinan J."/>
            <person name="Pereira M.F."/>
            <person name="Perotto S."/>
            <person name="Peter M."/>
            <person name="Pfister S."/>
            <person name="Riley R."/>
            <person name="Sitrit Y."/>
            <person name="Stielow J.B."/>
            <person name="Szollosi G."/>
            <person name="Zifcakova L."/>
            <person name="Stursova M."/>
            <person name="Spatafora J.W."/>
            <person name="Tedersoo L."/>
            <person name="Vaario L.M."/>
            <person name="Yamada A."/>
            <person name="Yan M."/>
            <person name="Wang P."/>
            <person name="Xu J."/>
            <person name="Bruns T."/>
            <person name="Baldrian P."/>
            <person name="Vilgalys R."/>
            <person name="Dunand C."/>
            <person name="Henrissat B."/>
            <person name="Grigoriev I.V."/>
            <person name="Hibbett D."/>
            <person name="Nagy L.G."/>
            <person name="Martin F.M."/>
        </authorList>
    </citation>
    <scope>NUCLEOTIDE SEQUENCE</scope>
    <source>
        <strain evidence="2">Prilba</strain>
    </source>
</reference>
<evidence type="ECO:0000313" key="3">
    <source>
        <dbReference type="Proteomes" id="UP000759537"/>
    </source>
</evidence>
<dbReference type="InterPro" id="IPR031350">
    <property type="entry name" value="Goodbye_dom"/>
</dbReference>
<organism evidence="2 3">
    <name type="scientific">Russula ochroleuca</name>
    <dbReference type="NCBI Taxonomy" id="152965"/>
    <lineage>
        <taxon>Eukaryota</taxon>
        <taxon>Fungi</taxon>
        <taxon>Dikarya</taxon>
        <taxon>Basidiomycota</taxon>
        <taxon>Agaricomycotina</taxon>
        <taxon>Agaricomycetes</taxon>
        <taxon>Russulales</taxon>
        <taxon>Russulaceae</taxon>
        <taxon>Russula</taxon>
    </lineage>
</organism>
<proteinExistence type="predicted"/>
<dbReference type="Proteomes" id="UP000759537">
    <property type="component" value="Unassembled WGS sequence"/>
</dbReference>
<reference evidence="2" key="1">
    <citation type="submission" date="2019-10" db="EMBL/GenBank/DDBJ databases">
        <authorList>
            <consortium name="DOE Joint Genome Institute"/>
            <person name="Kuo A."/>
            <person name="Miyauchi S."/>
            <person name="Kiss E."/>
            <person name="Drula E."/>
            <person name="Kohler A."/>
            <person name="Sanchez-Garcia M."/>
            <person name="Andreopoulos B."/>
            <person name="Barry K.W."/>
            <person name="Bonito G."/>
            <person name="Buee M."/>
            <person name="Carver A."/>
            <person name="Chen C."/>
            <person name="Cichocki N."/>
            <person name="Clum A."/>
            <person name="Culley D."/>
            <person name="Crous P.W."/>
            <person name="Fauchery L."/>
            <person name="Girlanda M."/>
            <person name="Hayes R."/>
            <person name="Keri Z."/>
            <person name="LaButti K."/>
            <person name="Lipzen A."/>
            <person name="Lombard V."/>
            <person name="Magnuson J."/>
            <person name="Maillard F."/>
            <person name="Morin E."/>
            <person name="Murat C."/>
            <person name="Nolan M."/>
            <person name="Ohm R."/>
            <person name="Pangilinan J."/>
            <person name="Pereira M."/>
            <person name="Perotto S."/>
            <person name="Peter M."/>
            <person name="Riley R."/>
            <person name="Sitrit Y."/>
            <person name="Stielow B."/>
            <person name="Szollosi G."/>
            <person name="Zifcakova L."/>
            <person name="Stursova M."/>
            <person name="Spatafora J.W."/>
            <person name="Tedersoo L."/>
            <person name="Vaario L.-M."/>
            <person name="Yamada A."/>
            <person name="Yan M."/>
            <person name="Wang P."/>
            <person name="Xu J."/>
            <person name="Bruns T."/>
            <person name="Baldrian P."/>
            <person name="Vilgalys R."/>
            <person name="Henrissat B."/>
            <person name="Grigoriev I.V."/>
            <person name="Hibbett D."/>
            <person name="Nagy L.G."/>
            <person name="Martin F.M."/>
        </authorList>
    </citation>
    <scope>NUCLEOTIDE SEQUENCE</scope>
    <source>
        <strain evidence="2">Prilba</strain>
    </source>
</reference>
<comment type="caution">
    <text evidence="2">The sequence shown here is derived from an EMBL/GenBank/DDBJ whole genome shotgun (WGS) entry which is preliminary data.</text>
</comment>
<dbReference type="OrthoDB" id="5981048at2759"/>
<evidence type="ECO:0000259" key="1">
    <source>
        <dbReference type="Pfam" id="PF17109"/>
    </source>
</evidence>
<feature type="domain" description="Fungal STAND N-terminal Goodbye" evidence="1">
    <location>
        <begin position="52"/>
        <end position="174"/>
    </location>
</feature>
<gene>
    <name evidence="2" type="ORF">DFH94DRAFT_846357</name>
</gene>
<dbReference type="Pfam" id="PF17109">
    <property type="entry name" value="Goodbye"/>
    <property type="match status" value="1"/>
</dbReference>
<dbReference type="Gene3D" id="1.20.5.2280">
    <property type="match status" value="1"/>
</dbReference>